<reference evidence="2" key="1">
    <citation type="submission" date="2021-02" db="EMBL/GenBank/DDBJ databases">
        <authorList>
            <person name="Nowell W R."/>
        </authorList>
    </citation>
    <scope>NUCLEOTIDE SEQUENCE</scope>
    <source>
        <strain evidence="2">Ploen Becks lab</strain>
    </source>
</reference>
<evidence type="ECO:0000256" key="1">
    <source>
        <dbReference type="SAM" id="MobiDB-lite"/>
    </source>
</evidence>
<feature type="region of interest" description="Disordered" evidence="1">
    <location>
        <begin position="167"/>
        <end position="202"/>
    </location>
</feature>
<comment type="caution">
    <text evidence="2">The sequence shown here is derived from an EMBL/GenBank/DDBJ whole genome shotgun (WGS) entry which is preliminary data.</text>
</comment>
<feature type="region of interest" description="Disordered" evidence="1">
    <location>
        <begin position="16"/>
        <end position="74"/>
    </location>
</feature>
<accession>A0A813TNA1</accession>
<sequence>MALTDNTNALLLRRKMARRNQSQTRSSSVSTSTPTNLNSVNQSKDNNVKSHSNAKRVYRSGDERTESAVAKAKSRDEIEFDKKINQLNSLKERPPTRNELTDFNYFFDNEGVNSKNNEKENNSITNKQSIANQRVYDDKPNSIINDSYKQEPLVKDREFTQIKNFKSFQINDPTKSDKKPNKDTKSKAESTKATNWNDDEQYDDVEDLNNYSNENKNGQASYSIQKSLNMYRFKK</sequence>
<feature type="compositionally biased region" description="Low complexity" evidence="1">
    <location>
        <begin position="19"/>
        <end position="41"/>
    </location>
</feature>
<protein>
    <submittedName>
        <fullName evidence="2">Uncharacterized protein</fullName>
    </submittedName>
</protein>
<keyword evidence="3" id="KW-1185">Reference proteome</keyword>
<dbReference type="OrthoDB" id="10649780at2759"/>
<name>A0A813TNA1_9BILA</name>
<proteinExistence type="predicted"/>
<evidence type="ECO:0000313" key="3">
    <source>
        <dbReference type="Proteomes" id="UP000663879"/>
    </source>
</evidence>
<dbReference type="Proteomes" id="UP000663879">
    <property type="component" value="Unassembled WGS sequence"/>
</dbReference>
<organism evidence="2 3">
    <name type="scientific">Brachionus calyciflorus</name>
    <dbReference type="NCBI Taxonomy" id="104777"/>
    <lineage>
        <taxon>Eukaryota</taxon>
        <taxon>Metazoa</taxon>
        <taxon>Spiralia</taxon>
        <taxon>Gnathifera</taxon>
        <taxon>Rotifera</taxon>
        <taxon>Eurotatoria</taxon>
        <taxon>Monogononta</taxon>
        <taxon>Pseudotrocha</taxon>
        <taxon>Ploima</taxon>
        <taxon>Brachionidae</taxon>
        <taxon>Brachionus</taxon>
    </lineage>
</organism>
<dbReference type="AlphaFoldDB" id="A0A813TNA1"/>
<evidence type="ECO:0000313" key="2">
    <source>
        <dbReference type="EMBL" id="CAF0813652.1"/>
    </source>
</evidence>
<gene>
    <name evidence="2" type="ORF">OXX778_LOCUS7103</name>
</gene>
<dbReference type="EMBL" id="CAJNOC010000885">
    <property type="protein sequence ID" value="CAF0813652.1"/>
    <property type="molecule type" value="Genomic_DNA"/>
</dbReference>
<feature type="compositionally biased region" description="Polar residues" evidence="1">
    <location>
        <begin position="42"/>
        <end position="51"/>
    </location>
</feature>
<feature type="compositionally biased region" description="Basic and acidic residues" evidence="1">
    <location>
        <begin position="174"/>
        <end position="190"/>
    </location>
</feature>